<gene>
    <name evidence="1" type="ORF">AVEN_143595_1</name>
</gene>
<sequence length="80" mass="9105">MDELPDARATLEAGTTRKVTARRSFSKQESLEPLVKIYLQSKECKKELALSKLCVRKKSFEPSDEFVRVSGAIDIEIIQF</sequence>
<dbReference type="Proteomes" id="UP000499080">
    <property type="component" value="Unassembled WGS sequence"/>
</dbReference>
<protein>
    <submittedName>
        <fullName evidence="1">Uncharacterized protein</fullName>
    </submittedName>
</protein>
<reference evidence="1 2" key="1">
    <citation type="journal article" date="2019" name="Sci. Rep.">
        <title>Orb-weaving spider Araneus ventricosus genome elucidates the spidroin gene catalogue.</title>
        <authorList>
            <person name="Kono N."/>
            <person name="Nakamura H."/>
            <person name="Ohtoshi R."/>
            <person name="Moran D.A.P."/>
            <person name="Shinohara A."/>
            <person name="Yoshida Y."/>
            <person name="Fujiwara M."/>
            <person name="Mori M."/>
            <person name="Tomita M."/>
            <person name="Arakawa K."/>
        </authorList>
    </citation>
    <scope>NUCLEOTIDE SEQUENCE [LARGE SCALE GENOMIC DNA]</scope>
</reference>
<proteinExistence type="predicted"/>
<evidence type="ECO:0000313" key="2">
    <source>
        <dbReference type="Proteomes" id="UP000499080"/>
    </source>
</evidence>
<keyword evidence="2" id="KW-1185">Reference proteome</keyword>
<dbReference type="EMBL" id="BGPR01000025">
    <property type="protein sequence ID" value="GBL81271.1"/>
    <property type="molecule type" value="Genomic_DNA"/>
</dbReference>
<organism evidence="1 2">
    <name type="scientific">Araneus ventricosus</name>
    <name type="common">Orbweaver spider</name>
    <name type="synonym">Epeira ventricosa</name>
    <dbReference type="NCBI Taxonomy" id="182803"/>
    <lineage>
        <taxon>Eukaryota</taxon>
        <taxon>Metazoa</taxon>
        <taxon>Ecdysozoa</taxon>
        <taxon>Arthropoda</taxon>
        <taxon>Chelicerata</taxon>
        <taxon>Arachnida</taxon>
        <taxon>Araneae</taxon>
        <taxon>Araneomorphae</taxon>
        <taxon>Entelegynae</taxon>
        <taxon>Araneoidea</taxon>
        <taxon>Araneidae</taxon>
        <taxon>Araneus</taxon>
    </lineage>
</organism>
<evidence type="ECO:0000313" key="1">
    <source>
        <dbReference type="EMBL" id="GBL81271.1"/>
    </source>
</evidence>
<accession>A0A4Y2AMZ7</accession>
<comment type="caution">
    <text evidence="1">The sequence shown here is derived from an EMBL/GenBank/DDBJ whole genome shotgun (WGS) entry which is preliminary data.</text>
</comment>
<name>A0A4Y2AMZ7_ARAVE</name>
<dbReference type="AlphaFoldDB" id="A0A4Y2AMZ7"/>